<evidence type="ECO:0000256" key="10">
    <source>
        <dbReference type="ARBA" id="ARBA00023235"/>
    </source>
</evidence>
<dbReference type="GO" id="GO:0003677">
    <property type="term" value="F:DNA binding"/>
    <property type="evidence" value="ECO:0007669"/>
    <property type="project" value="UniProtKB-KW"/>
</dbReference>
<evidence type="ECO:0000256" key="12">
    <source>
        <dbReference type="ARBA" id="ARBA00034808"/>
    </source>
</evidence>
<keyword evidence="10" id="KW-0413">Isomerase</keyword>
<dbReference type="Pfam" id="PF00580">
    <property type="entry name" value="UvrD-helicase"/>
    <property type="match status" value="1"/>
</dbReference>
<keyword evidence="5 14" id="KW-0347">Helicase</keyword>
<comment type="catalytic activity">
    <reaction evidence="11">
        <text>Couples ATP hydrolysis with the unwinding of duplex DNA by translocating in the 3'-5' direction.</text>
        <dbReference type="EC" id="5.6.2.4"/>
    </reaction>
</comment>
<dbReference type="InterPro" id="IPR014017">
    <property type="entry name" value="DNA_helicase_UvrD-like_C"/>
</dbReference>
<dbReference type="GO" id="GO:0016887">
    <property type="term" value="F:ATP hydrolysis activity"/>
    <property type="evidence" value="ECO:0007669"/>
    <property type="project" value="RHEA"/>
</dbReference>
<dbReference type="RefSeq" id="WP_165388993.1">
    <property type="nucleotide sequence ID" value="NZ_SGXE01000001.1"/>
</dbReference>
<evidence type="ECO:0000256" key="13">
    <source>
        <dbReference type="ARBA" id="ARBA00048988"/>
    </source>
</evidence>
<dbReference type="PANTHER" id="PTHR11070:SF67">
    <property type="entry name" value="DNA 3'-5' HELICASE"/>
    <property type="match status" value="1"/>
</dbReference>
<evidence type="ECO:0000256" key="5">
    <source>
        <dbReference type="ARBA" id="ARBA00022806"/>
    </source>
</evidence>
<protein>
    <recommendedName>
        <fullName evidence="12">DNA 3'-5' helicase</fullName>
        <ecNumber evidence="12">5.6.2.4</ecNumber>
    </recommendedName>
</protein>
<evidence type="ECO:0000313" key="19">
    <source>
        <dbReference type="Proteomes" id="UP000292262"/>
    </source>
</evidence>
<dbReference type="EMBL" id="SGXE01000001">
    <property type="protein sequence ID" value="RZS99530.1"/>
    <property type="molecule type" value="Genomic_DNA"/>
</dbReference>
<dbReference type="InterPro" id="IPR011604">
    <property type="entry name" value="PDDEXK-like_dom_sf"/>
</dbReference>
<dbReference type="Pfam" id="PF13361">
    <property type="entry name" value="UvrD_C"/>
    <property type="match status" value="2"/>
</dbReference>
<dbReference type="InterPro" id="IPR000212">
    <property type="entry name" value="DNA_helicase_UvrD/REP"/>
</dbReference>
<feature type="binding site" evidence="14">
    <location>
        <begin position="12"/>
        <end position="19"/>
    </location>
    <ligand>
        <name>ATP</name>
        <dbReference type="ChEBI" id="CHEBI:30616"/>
    </ligand>
</feature>
<dbReference type="GO" id="GO:0004527">
    <property type="term" value="F:exonuclease activity"/>
    <property type="evidence" value="ECO:0007669"/>
    <property type="project" value="UniProtKB-KW"/>
</dbReference>
<dbReference type="PROSITE" id="PS51198">
    <property type="entry name" value="UVRD_HELICASE_ATP_BIND"/>
    <property type="match status" value="1"/>
</dbReference>
<keyword evidence="15" id="KW-0175">Coiled coil</keyword>
<dbReference type="PROSITE" id="PS51217">
    <property type="entry name" value="UVRD_HELICASE_CTER"/>
    <property type="match status" value="1"/>
</dbReference>
<dbReference type="SUPFAM" id="SSF52540">
    <property type="entry name" value="P-loop containing nucleoside triphosphate hydrolases"/>
    <property type="match status" value="1"/>
</dbReference>
<evidence type="ECO:0000259" key="17">
    <source>
        <dbReference type="PROSITE" id="PS51217"/>
    </source>
</evidence>
<dbReference type="Gene3D" id="3.40.50.300">
    <property type="entry name" value="P-loop containing nucleotide triphosphate hydrolases"/>
    <property type="match status" value="3"/>
</dbReference>
<evidence type="ECO:0000256" key="1">
    <source>
        <dbReference type="ARBA" id="ARBA00022722"/>
    </source>
</evidence>
<evidence type="ECO:0000256" key="6">
    <source>
        <dbReference type="ARBA" id="ARBA00022839"/>
    </source>
</evidence>
<keyword evidence="3" id="KW-0227">DNA damage</keyword>
<evidence type="ECO:0000256" key="8">
    <source>
        <dbReference type="ARBA" id="ARBA00023125"/>
    </source>
</evidence>
<evidence type="ECO:0000313" key="18">
    <source>
        <dbReference type="EMBL" id="RZS99530.1"/>
    </source>
</evidence>
<comment type="caution">
    <text evidence="18">The sequence shown here is derived from an EMBL/GenBank/DDBJ whole genome shotgun (WGS) entry which is preliminary data.</text>
</comment>
<evidence type="ECO:0000256" key="4">
    <source>
        <dbReference type="ARBA" id="ARBA00022801"/>
    </source>
</evidence>
<gene>
    <name evidence="18" type="ORF">EV197_0752</name>
</gene>
<feature type="coiled-coil region" evidence="15">
    <location>
        <begin position="212"/>
        <end position="239"/>
    </location>
</feature>
<reference evidence="18 19" key="1">
    <citation type="submission" date="2019-02" db="EMBL/GenBank/DDBJ databases">
        <title>Genomic Encyclopedia of Type Strains, Phase IV (KMG-IV): sequencing the most valuable type-strain genomes for metagenomic binning, comparative biology and taxonomic classification.</title>
        <authorList>
            <person name="Goeker M."/>
        </authorList>
    </citation>
    <scope>NUCLEOTIDE SEQUENCE [LARGE SCALE GENOMIC DNA]</scope>
    <source>
        <strain evidence="18 19">DSM 17196</strain>
    </source>
</reference>
<keyword evidence="1" id="KW-0540">Nuclease</keyword>
<keyword evidence="4 14" id="KW-0378">Hydrolase</keyword>
<dbReference type="GO" id="GO:0005524">
    <property type="term" value="F:ATP binding"/>
    <property type="evidence" value="ECO:0007669"/>
    <property type="project" value="UniProtKB-UniRule"/>
</dbReference>
<dbReference type="GO" id="GO:0000725">
    <property type="term" value="P:recombinational repair"/>
    <property type="evidence" value="ECO:0007669"/>
    <property type="project" value="TreeGrafter"/>
</dbReference>
<evidence type="ECO:0000256" key="7">
    <source>
        <dbReference type="ARBA" id="ARBA00022840"/>
    </source>
</evidence>
<dbReference type="Proteomes" id="UP000292262">
    <property type="component" value="Unassembled WGS sequence"/>
</dbReference>
<evidence type="ECO:0000256" key="11">
    <source>
        <dbReference type="ARBA" id="ARBA00034617"/>
    </source>
</evidence>
<dbReference type="GO" id="GO:0005829">
    <property type="term" value="C:cytosol"/>
    <property type="evidence" value="ECO:0007669"/>
    <property type="project" value="TreeGrafter"/>
</dbReference>
<dbReference type="Gene3D" id="1.10.3170.10">
    <property type="entry name" value="Recbcd, chain B, domain 2"/>
    <property type="match status" value="1"/>
</dbReference>
<evidence type="ECO:0000259" key="16">
    <source>
        <dbReference type="PROSITE" id="PS51198"/>
    </source>
</evidence>
<evidence type="ECO:0000256" key="2">
    <source>
        <dbReference type="ARBA" id="ARBA00022741"/>
    </source>
</evidence>
<evidence type="ECO:0000256" key="15">
    <source>
        <dbReference type="SAM" id="Coils"/>
    </source>
</evidence>
<accession>A0A4Q7PI86</accession>
<dbReference type="PANTHER" id="PTHR11070">
    <property type="entry name" value="UVRD / RECB / PCRA DNA HELICASE FAMILY MEMBER"/>
    <property type="match status" value="1"/>
</dbReference>
<dbReference type="GO" id="GO:0043138">
    <property type="term" value="F:3'-5' DNA helicase activity"/>
    <property type="evidence" value="ECO:0007669"/>
    <property type="project" value="UniProtKB-EC"/>
</dbReference>
<proteinExistence type="predicted"/>
<feature type="domain" description="UvrD-like helicase ATP-binding" evidence="16">
    <location>
        <begin position="1"/>
        <end position="471"/>
    </location>
</feature>
<keyword evidence="9" id="KW-0234">DNA repair</keyword>
<dbReference type="AlphaFoldDB" id="A0A4Q7PI86"/>
<dbReference type="EC" id="5.6.2.4" evidence="12"/>
<sequence length="1048" mass="120123">MDPKNAFTIYNAAAGAGKTYTLVKEYLSALLSYDYKDGYKNILAITFTNKAVAEMKSRILENLSSISGLGDNEKTIDLVATLVEETNIEEQKLRKKAERILKSILHNYASFDVVTIDTFTHRIIRTFAFDLGIPMNFEIEMDTQLLLREAVDVVLSKIGTDEKITRTIIDFAFEKQDEDKSWDISTELFQIGKLIHSENDRAHIQKLSSKTIEDFETLKKEQKKKLQLLSDQLINASKALLAVFEAKGLVTADFNRGSVPNYFNSIAAGKKPTSKPPTWTANIAEAKLYTQKLDADKKSTIDNLRPEIENVYNQTKRILLEIQLTKNLIKNSTPLSVLTILNRALEEIKKERNILLISEFNTIISNAIKGQPAPFIYERLGERYKDYFIDEFQDTSELQWNNLIPLIDNALATETLTGKKGSLTIVGDAKQAIYRWRGGKAEQFIDLSNQENPFAIPEKSVHNLPKNYRSYSNIITFNNEFFSWLSSEFISSQYGSIYLEGNQQELNTKEGGYVSLQFIEAANKKEEDETYPVEVLNTIREVTQKGFNLSDICILVRKQKEGSVIANYLAENDIPIISSETLLLQNAEEVVAIIDFLSWYINNEDKLSLAQFFHHISKEKSNIPNTFLEENIHHTSARIFKTLAEFDIKFNLQEFAALQLYESVIYLINSFDLPVNCYVQFFLDTLFDYVQKNADGIIGFLNFWNVKKDSLNIIAPEGSDAVQIMTIHKAKGLEFRCVIYPYANTNIYNEVEPMTWISVPPEEFNGFDDIYINYHKNLAEINQNTKALVEQRQAQLQLDNYNLLYVALTRAIEELYIISQLEITAKGEIKEDYFSSKFVHFLQQKQLWKENSLSYSFGTERKGLTNQLKVNKANKSLLLGDVRPTQYNKLKISTTSGALWDTPQEKAISAGTLIHKLLSEVFTVTDIEKVLLSNEKKGIITMDSIPTYRNILKKVTEHPTLQKYYRSNIQVYNEADLLYQGQLFRPDRITINTNNEVTVIDYKTGEFNTSHLNQIQNYIIILEKMGYSKVDGYLTYIDQEITVKPIRS</sequence>
<name>A0A4Q7PI86_9FLAO</name>
<evidence type="ECO:0000256" key="9">
    <source>
        <dbReference type="ARBA" id="ARBA00023204"/>
    </source>
</evidence>
<dbReference type="InterPro" id="IPR014016">
    <property type="entry name" value="UvrD-like_ATP-bd"/>
</dbReference>
<dbReference type="Gene3D" id="3.90.320.10">
    <property type="match status" value="1"/>
</dbReference>
<evidence type="ECO:0000256" key="3">
    <source>
        <dbReference type="ARBA" id="ARBA00022763"/>
    </source>
</evidence>
<keyword evidence="8" id="KW-0238">DNA-binding</keyword>
<keyword evidence="7 14" id="KW-0067">ATP-binding</keyword>
<organism evidence="18 19">
    <name type="scientific">Aquimarina brevivitae</name>
    <dbReference type="NCBI Taxonomy" id="323412"/>
    <lineage>
        <taxon>Bacteria</taxon>
        <taxon>Pseudomonadati</taxon>
        <taxon>Bacteroidota</taxon>
        <taxon>Flavobacteriia</taxon>
        <taxon>Flavobacteriales</taxon>
        <taxon>Flavobacteriaceae</taxon>
        <taxon>Aquimarina</taxon>
    </lineage>
</organism>
<keyword evidence="19" id="KW-1185">Reference proteome</keyword>
<dbReference type="InterPro" id="IPR027417">
    <property type="entry name" value="P-loop_NTPase"/>
</dbReference>
<evidence type="ECO:0000256" key="14">
    <source>
        <dbReference type="PROSITE-ProRule" id="PRU00560"/>
    </source>
</evidence>
<comment type="catalytic activity">
    <reaction evidence="13">
        <text>ATP + H2O = ADP + phosphate + H(+)</text>
        <dbReference type="Rhea" id="RHEA:13065"/>
        <dbReference type="ChEBI" id="CHEBI:15377"/>
        <dbReference type="ChEBI" id="CHEBI:15378"/>
        <dbReference type="ChEBI" id="CHEBI:30616"/>
        <dbReference type="ChEBI" id="CHEBI:43474"/>
        <dbReference type="ChEBI" id="CHEBI:456216"/>
        <dbReference type="EC" id="5.6.2.4"/>
    </reaction>
</comment>
<feature type="domain" description="UvrD-like helicase C-terminal" evidence="17">
    <location>
        <begin position="472"/>
        <end position="732"/>
    </location>
</feature>
<keyword evidence="6 18" id="KW-0269">Exonuclease</keyword>
<keyword evidence="2 14" id="KW-0547">Nucleotide-binding</keyword>